<evidence type="ECO:0000256" key="4">
    <source>
        <dbReference type="ARBA" id="ARBA00022840"/>
    </source>
</evidence>
<name>A0A367CIM8_9ENTE</name>
<dbReference type="PROSITE" id="PS50929">
    <property type="entry name" value="ABC_TM1F"/>
    <property type="match status" value="1"/>
</dbReference>
<keyword evidence="5 7" id="KW-1133">Transmembrane helix</keyword>
<evidence type="ECO:0000256" key="6">
    <source>
        <dbReference type="ARBA" id="ARBA00023136"/>
    </source>
</evidence>
<keyword evidence="2 7" id="KW-0812">Transmembrane</keyword>
<dbReference type="AlphaFoldDB" id="A0A367CIM8"/>
<dbReference type="PROSITE" id="PS00211">
    <property type="entry name" value="ABC_TRANSPORTER_1"/>
    <property type="match status" value="1"/>
</dbReference>
<dbReference type="GO" id="GO:0034040">
    <property type="term" value="F:ATPase-coupled lipid transmembrane transporter activity"/>
    <property type="evidence" value="ECO:0007669"/>
    <property type="project" value="TreeGrafter"/>
</dbReference>
<dbReference type="Pfam" id="PF00005">
    <property type="entry name" value="ABC_tran"/>
    <property type="match status" value="1"/>
</dbReference>
<proteinExistence type="predicted"/>
<feature type="transmembrane region" description="Helical" evidence="7">
    <location>
        <begin position="238"/>
        <end position="259"/>
    </location>
</feature>
<evidence type="ECO:0000256" key="7">
    <source>
        <dbReference type="SAM" id="Phobius"/>
    </source>
</evidence>
<feature type="domain" description="ABC transporter" evidence="8">
    <location>
        <begin position="321"/>
        <end position="541"/>
    </location>
</feature>
<dbReference type="Pfam" id="PF00664">
    <property type="entry name" value="ABC_membrane"/>
    <property type="match status" value="1"/>
</dbReference>
<dbReference type="RefSeq" id="WP_113845084.1">
    <property type="nucleotide sequence ID" value="NZ_JADPAK010000001.1"/>
</dbReference>
<feature type="transmembrane region" description="Helical" evidence="7">
    <location>
        <begin position="121"/>
        <end position="141"/>
    </location>
</feature>
<dbReference type="PROSITE" id="PS50893">
    <property type="entry name" value="ABC_TRANSPORTER_2"/>
    <property type="match status" value="1"/>
</dbReference>
<dbReference type="GO" id="GO:0005524">
    <property type="term" value="F:ATP binding"/>
    <property type="evidence" value="ECO:0007669"/>
    <property type="project" value="UniProtKB-KW"/>
</dbReference>
<dbReference type="InterPro" id="IPR036640">
    <property type="entry name" value="ABC1_TM_sf"/>
</dbReference>
<dbReference type="SMART" id="SM00382">
    <property type="entry name" value="AAA"/>
    <property type="match status" value="1"/>
</dbReference>
<keyword evidence="4" id="KW-0067">ATP-binding</keyword>
<keyword evidence="3" id="KW-0547">Nucleotide-binding</keyword>
<feature type="transmembrane region" description="Helical" evidence="7">
    <location>
        <begin position="12"/>
        <end position="36"/>
    </location>
</feature>
<evidence type="ECO:0000256" key="1">
    <source>
        <dbReference type="ARBA" id="ARBA00004651"/>
    </source>
</evidence>
<comment type="caution">
    <text evidence="10">The sequence shown here is derived from an EMBL/GenBank/DDBJ whole genome shotgun (WGS) entry which is preliminary data.</text>
</comment>
<dbReference type="InterPro" id="IPR017871">
    <property type="entry name" value="ABC_transporter-like_CS"/>
</dbReference>
<dbReference type="SUPFAM" id="SSF52540">
    <property type="entry name" value="P-loop containing nucleoside triphosphate hydrolases"/>
    <property type="match status" value="1"/>
</dbReference>
<dbReference type="GO" id="GO:0140359">
    <property type="term" value="F:ABC-type transporter activity"/>
    <property type="evidence" value="ECO:0007669"/>
    <property type="project" value="InterPro"/>
</dbReference>
<dbReference type="CDD" id="cd03228">
    <property type="entry name" value="ABCC_MRP_Like"/>
    <property type="match status" value="1"/>
</dbReference>
<dbReference type="InterPro" id="IPR039421">
    <property type="entry name" value="Type_1_exporter"/>
</dbReference>
<evidence type="ECO:0000259" key="9">
    <source>
        <dbReference type="PROSITE" id="PS50929"/>
    </source>
</evidence>
<reference evidence="10 11" key="1">
    <citation type="submission" date="2015-06" db="EMBL/GenBank/DDBJ databases">
        <title>The Genome Sequence of Enterococcus durans 4EA1.</title>
        <authorList>
            <consortium name="The Broad Institute Genomics Platform"/>
            <consortium name="The Broad Institute Genome Sequencing Center for Infectious Disease"/>
            <person name="Earl A.M."/>
            <person name="Van Tyne D."/>
            <person name="Lebreton F."/>
            <person name="Saavedra J.T."/>
            <person name="Gilmore M.S."/>
            <person name="Manson Mcguire A."/>
            <person name="Clock S."/>
            <person name="Crupain M."/>
            <person name="Rangan U."/>
            <person name="Young S."/>
            <person name="Abouelleil A."/>
            <person name="Cao P."/>
            <person name="Chapman S.B."/>
            <person name="Griggs A."/>
            <person name="Priest M."/>
            <person name="Shea T."/>
            <person name="Wortman J."/>
            <person name="Nusbaum C."/>
            <person name="Birren B."/>
        </authorList>
    </citation>
    <scope>NUCLEOTIDE SEQUENCE [LARGE SCALE GENOMIC DNA]</scope>
    <source>
        <strain evidence="10 11">4EA1</strain>
    </source>
</reference>
<accession>A0A367CIM8</accession>
<dbReference type="InterPro" id="IPR003439">
    <property type="entry name" value="ABC_transporter-like_ATP-bd"/>
</dbReference>
<protein>
    <recommendedName>
        <fullName evidence="12">ABC transporter ATP-binding protein</fullName>
    </recommendedName>
</protein>
<feature type="transmembrane region" description="Helical" evidence="7">
    <location>
        <begin position="147"/>
        <end position="165"/>
    </location>
</feature>
<dbReference type="InterPro" id="IPR011527">
    <property type="entry name" value="ABC1_TM_dom"/>
</dbReference>
<dbReference type="SUPFAM" id="SSF90123">
    <property type="entry name" value="ABC transporter transmembrane region"/>
    <property type="match status" value="1"/>
</dbReference>
<comment type="subcellular location">
    <subcellularLocation>
        <location evidence="1">Cell membrane</location>
        <topology evidence="1">Multi-pass membrane protein</topology>
    </subcellularLocation>
</comment>
<evidence type="ECO:0000256" key="3">
    <source>
        <dbReference type="ARBA" id="ARBA00022741"/>
    </source>
</evidence>
<evidence type="ECO:0000259" key="8">
    <source>
        <dbReference type="PROSITE" id="PS50893"/>
    </source>
</evidence>
<dbReference type="PANTHER" id="PTHR24221">
    <property type="entry name" value="ATP-BINDING CASSETTE SUB-FAMILY B"/>
    <property type="match status" value="1"/>
</dbReference>
<evidence type="ECO:0000256" key="2">
    <source>
        <dbReference type="ARBA" id="ARBA00022692"/>
    </source>
</evidence>
<evidence type="ECO:0000313" key="10">
    <source>
        <dbReference type="EMBL" id="RCA11870.1"/>
    </source>
</evidence>
<dbReference type="EMBL" id="LEPB01000001">
    <property type="protein sequence ID" value="RCA11870.1"/>
    <property type="molecule type" value="Genomic_DNA"/>
</dbReference>
<dbReference type="Gene3D" id="3.40.50.300">
    <property type="entry name" value="P-loop containing nucleotide triphosphate hydrolases"/>
    <property type="match status" value="1"/>
</dbReference>
<feature type="transmembrane region" description="Helical" evidence="7">
    <location>
        <begin position="48"/>
        <end position="69"/>
    </location>
</feature>
<feature type="domain" description="ABC transmembrane type-1" evidence="9">
    <location>
        <begin position="15"/>
        <end position="294"/>
    </location>
</feature>
<dbReference type="InterPro" id="IPR003593">
    <property type="entry name" value="AAA+_ATPase"/>
</dbReference>
<gene>
    <name evidence="10" type="ORF">EA71_00074</name>
</gene>
<dbReference type="InterPro" id="IPR027417">
    <property type="entry name" value="P-loop_NTPase"/>
</dbReference>
<dbReference type="GO" id="GO:0005886">
    <property type="term" value="C:plasma membrane"/>
    <property type="evidence" value="ECO:0007669"/>
    <property type="project" value="UniProtKB-SubCell"/>
</dbReference>
<sequence length="541" mass="61038">MRLILQRYPTNVIKMVFLTGILSGLRVLPSYLLVYATNAIFKFDVKAFLFWDGFILFLWLVFILFNYFIATYQEKSIQQISTSLRLSEAKKITQLSPNQFKTITAEGYISKLSNDINQIELQGLTSLYGIIANLWLIFFSTLALCLLNLWLAVAVLILSGLVLYLPNRFEKQLVFIGKKLSTSNSRFMKETTNILKGYNVLRYSNILKIIPEKISIFSNNLAEDKVEIAKVKNKVTSFLVFSSLVSQVLVDILTGYLVIIGQTTLGAISSSGNLAANIFNSISLTGQQFVQLKSANPVVADFFEEVEPAKEKKLLPDFNTVKLEQVTFGYKEDKPILKDINLVIEKGKKYLLIGESGGGKSTLLKLISGELTNYRGKILLDGKELQDVDTSAFLQYIDQNTYLFNATYEENITLWQDHPSAALEKAMKRAAIDFITEPSDLITDNGENVSGGQKQRISLARAFIQEKNFILMDEGTSSLDRSNALIIENLLLSDPNLTVIIVSHHPFPENQDKFDQIITIERWQDQLKHEMTNGDPKPQSN</sequence>
<organism evidence="10 11">
    <name type="scientific">Enterococcus durans</name>
    <dbReference type="NCBI Taxonomy" id="53345"/>
    <lineage>
        <taxon>Bacteria</taxon>
        <taxon>Bacillati</taxon>
        <taxon>Bacillota</taxon>
        <taxon>Bacilli</taxon>
        <taxon>Lactobacillales</taxon>
        <taxon>Enterococcaceae</taxon>
        <taxon>Enterococcus</taxon>
    </lineage>
</organism>
<dbReference type="Proteomes" id="UP000252797">
    <property type="component" value="Unassembled WGS sequence"/>
</dbReference>
<dbReference type="Gene3D" id="1.20.1560.10">
    <property type="entry name" value="ABC transporter type 1, transmembrane domain"/>
    <property type="match status" value="1"/>
</dbReference>
<evidence type="ECO:0000256" key="5">
    <source>
        <dbReference type="ARBA" id="ARBA00022989"/>
    </source>
</evidence>
<keyword evidence="6 7" id="KW-0472">Membrane</keyword>
<dbReference type="PANTHER" id="PTHR24221:SF654">
    <property type="entry name" value="ATP-BINDING CASSETTE SUB-FAMILY B MEMBER 6"/>
    <property type="match status" value="1"/>
</dbReference>
<dbReference type="GO" id="GO:0016887">
    <property type="term" value="F:ATP hydrolysis activity"/>
    <property type="evidence" value="ECO:0007669"/>
    <property type="project" value="InterPro"/>
</dbReference>
<evidence type="ECO:0000313" key="11">
    <source>
        <dbReference type="Proteomes" id="UP000252797"/>
    </source>
</evidence>
<evidence type="ECO:0008006" key="12">
    <source>
        <dbReference type="Google" id="ProtNLM"/>
    </source>
</evidence>